<dbReference type="CDD" id="cd02511">
    <property type="entry name" value="Beta4Glucosyltransferase"/>
    <property type="match status" value="1"/>
</dbReference>
<accession>A0ABS5ZY61</accession>
<dbReference type="InterPro" id="IPR001173">
    <property type="entry name" value="Glyco_trans_2-like"/>
</dbReference>
<name>A0ABS5ZY61_9PROT</name>
<protein>
    <submittedName>
        <fullName evidence="3">Glycosyltransferase family 2 protein</fullName>
    </submittedName>
</protein>
<reference evidence="3 4" key="1">
    <citation type="journal article" date="2021" name="ISME J.">
        <title>Genomic evolution of the class Acidithiobacillia: deep-branching Proteobacteria living in extreme acidic conditions.</title>
        <authorList>
            <person name="Moya-Beltran A."/>
            <person name="Beard S."/>
            <person name="Rojas-Villalobos C."/>
            <person name="Issotta F."/>
            <person name="Gallardo Y."/>
            <person name="Ulloa R."/>
            <person name="Giaveno A."/>
            <person name="Degli Esposti M."/>
            <person name="Johnson D.B."/>
            <person name="Quatrini R."/>
        </authorList>
    </citation>
    <scope>NUCLEOTIDE SEQUENCE [LARGE SCALE GENOMIC DNA]</scope>
    <source>
        <strain evidence="3 4">RW2</strain>
    </source>
</reference>
<gene>
    <name evidence="3" type="ORF">HAP95_06770</name>
</gene>
<evidence type="ECO:0000256" key="1">
    <source>
        <dbReference type="ARBA" id="ARBA00038494"/>
    </source>
</evidence>
<dbReference type="Gene3D" id="3.90.550.10">
    <property type="entry name" value="Spore Coat Polysaccharide Biosynthesis Protein SpsA, Chain A"/>
    <property type="match status" value="1"/>
</dbReference>
<dbReference type="PANTHER" id="PTHR43630">
    <property type="entry name" value="POLY-BETA-1,6-N-ACETYL-D-GLUCOSAMINE SYNTHASE"/>
    <property type="match status" value="1"/>
</dbReference>
<organism evidence="3 4">
    <name type="scientific">Acidithiobacillus sulfurivorans</name>
    <dbReference type="NCBI Taxonomy" id="1958756"/>
    <lineage>
        <taxon>Bacteria</taxon>
        <taxon>Pseudomonadati</taxon>
        <taxon>Pseudomonadota</taxon>
        <taxon>Acidithiobacillia</taxon>
        <taxon>Acidithiobacillales</taxon>
        <taxon>Acidithiobacillaceae</taxon>
        <taxon>Acidithiobacillus</taxon>
    </lineage>
</organism>
<dbReference type="RefSeq" id="WP_215883522.1">
    <property type="nucleotide sequence ID" value="NZ_JAAOMP010000075.1"/>
</dbReference>
<keyword evidence="4" id="KW-1185">Reference proteome</keyword>
<feature type="domain" description="Glycosyltransferase 2-like" evidence="2">
    <location>
        <begin position="5"/>
        <end position="128"/>
    </location>
</feature>
<evidence type="ECO:0000259" key="2">
    <source>
        <dbReference type="Pfam" id="PF00535"/>
    </source>
</evidence>
<comment type="similarity">
    <text evidence="1">Belongs to the glycosyltransferase 2 family. WaaE/KdtX subfamily.</text>
</comment>
<dbReference type="EMBL" id="JAAOMP010000075">
    <property type="protein sequence ID" value="MBU2759856.1"/>
    <property type="molecule type" value="Genomic_DNA"/>
</dbReference>
<sequence>MTNLSVVYISKNSEKHLSQSLASVQELADEILLVDCGSTDQTTTIAKNFGARVLHQEWLGFGGQRQFAVKSARYDWILMLDTDEILRPDARKLIFSAIRESSATGFYLLRQNYIGRKPIRYSEWRNDWVLRLFDRRDGCYDTQAKVHESWRGSGPTQRLPGVSIDHYPFAFLKEMLPKLQRYAELNAEKVYARGRFISAWAPMNHGLSAFLRSYILRLGILDGVDGAAIAWTTALGAFMKYAIAREMQLQDKENS</sequence>
<dbReference type="InterPro" id="IPR029044">
    <property type="entry name" value="Nucleotide-diphossugar_trans"/>
</dbReference>
<dbReference type="Pfam" id="PF00535">
    <property type="entry name" value="Glycos_transf_2"/>
    <property type="match status" value="1"/>
</dbReference>
<dbReference type="PANTHER" id="PTHR43630:SF2">
    <property type="entry name" value="GLYCOSYLTRANSFERASE"/>
    <property type="match status" value="1"/>
</dbReference>
<dbReference type="SUPFAM" id="SSF53448">
    <property type="entry name" value="Nucleotide-diphospho-sugar transferases"/>
    <property type="match status" value="1"/>
</dbReference>
<comment type="caution">
    <text evidence="3">The sequence shown here is derived from an EMBL/GenBank/DDBJ whole genome shotgun (WGS) entry which is preliminary data.</text>
</comment>
<evidence type="ECO:0000313" key="3">
    <source>
        <dbReference type="EMBL" id="MBU2759856.1"/>
    </source>
</evidence>
<evidence type="ECO:0000313" key="4">
    <source>
        <dbReference type="Proteomes" id="UP000755654"/>
    </source>
</evidence>
<dbReference type="Proteomes" id="UP000755654">
    <property type="component" value="Unassembled WGS sequence"/>
</dbReference>
<proteinExistence type="inferred from homology"/>